<accession>A0A9X6VA08</accession>
<protein>
    <recommendedName>
        <fullName evidence="4">PRTRC system protein A</fullName>
    </recommendedName>
</protein>
<dbReference type="AlphaFoldDB" id="A0A9X6VA08"/>
<dbReference type="RefSeq" id="WP_042596276.1">
    <property type="nucleotide sequence ID" value="NZ_CP076540.1"/>
</dbReference>
<reference evidence="2 3" key="1">
    <citation type="submission" date="2017-09" db="EMBL/GenBank/DDBJ databases">
        <title>Large-scale bioinformatics analysis of Bacillus genomes uncovers conserved roles of natural products in bacterial physiology.</title>
        <authorList>
            <consortium name="Agbiome Team Llc"/>
            <person name="Bleich R.M."/>
            <person name="Kirk G.J."/>
            <person name="Santa Maria K.C."/>
            <person name="Allen S.E."/>
            <person name="Farag S."/>
            <person name="Shank E.A."/>
            <person name="Bowers A."/>
        </authorList>
    </citation>
    <scope>NUCLEOTIDE SEQUENCE [LARGE SCALE GENOMIC DNA]</scope>
    <source>
        <strain evidence="2 3">AFS015413</strain>
    </source>
</reference>
<feature type="compositionally biased region" description="Basic residues" evidence="1">
    <location>
        <begin position="39"/>
        <end position="50"/>
    </location>
</feature>
<feature type="region of interest" description="Disordered" evidence="1">
    <location>
        <begin position="24"/>
        <end position="50"/>
    </location>
</feature>
<evidence type="ECO:0008006" key="4">
    <source>
        <dbReference type="Google" id="ProtNLM"/>
    </source>
</evidence>
<evidence type="ECO:0000313" key="2">
    <source>
        <dbReference type="EMBL" id="PFB02781.1"/>
    </source>
</evidence>
<dbReference type="EMBL" id="NTUS01000055">
    <property type="protein sequence ID" value="PFB02781.1"/>
    <property type="molecule type" value="Genomic_DNA"/>
</dbReference>
<evidence type="ECO:0000313" key="3">
    <source>
        <dbReference type="Proteomes" id="UP000220397"/>
    </source>
</evidence>
<evidence type="ECO:0000256" key="1">
    <source>
        <dbReference type="SAM" id="MobiDB-lite"/>
    </source>
</evidence>
<name>A0A9X6VA08_BACTU</name>
<gene>
    <name evidence="2" type="ORF">CN398_16980</name>
</gene>
<comment type="caution">
    <text evidence="2">The sequence shown here is derived from an EMBL/GenBank/DDBJ whole genome shotgun (WGS) entry which is preliminary data.</text>
</comment>
<organism evidence="2 3">
    <name type="scientific">Bacillus thuringiensis</name>
    <dbReference type="NCBI Taxonomy" id="1428"/>
    <lineage>
        <taxon>Bacteria</taxon>
        <taxon>Bacillati</taxon>
        <taxon>Bacillota</taxon>
        <taxon>Bacilli</taxon>
        <taxon>Bacillales</taxon>
        <taxon>Bacillaceae</taxon>
        <taxon>Bacillus</taxon>
        <taxon>Bacillus cereus group</taxon>
    </lineage>
</organism>
<sequence>MNNLFDFFDMEKEVEEITVPVKKAASEQATAKKEEKKEKAKNKTTTSKKAKASKATDCLDRINTTTVVRHVVFGDIPLVDWFTEEEITHGIAVQNGDSTNVRKIEAEDIRVKLERCYPSFVKDLTVIKFDKDTNALIPILTVGAKGVSNVEGQPILDCPYSFAALKNHLLPGGEIPRVLLMDFIVIAQGFSRNFECEVHADIYYSRERGYFMDFPNQKVSLDLVIPETNIEMQCIAMKVMELHSHHRYSAEPSDIDDQSERAPILYGIVGRIEDVFPELRVRTCIANTFHSIHPNLIFAGEYSVKGVSEDYDLSGIGFLK</sequence>
<proteinExistence type="predicted"/>
<dbReference type="Proteomes" id="UP000220397">
    <property type="component" value="Unassembled WGS sequence"/>
</dbReference>